<dbReference type="InterPro" id="IPR036259">
    <property type="entry name" value="MFS_trans_sf"/>
</dbReference>
<name>A0ABP8RVD7_9PSEU</name>
<keyword evidence="1" id="KW-0472">Membrane</keyword>
<evidence type="ECO:0000313" key="2">
    <source>
        <dbReference type="EMBL" id="GAA4549634.1"/>
    </source>
</evidence>
<sequence length="146" mass="15558">MEAESLGWRCWVVLAADAVTLVGFWRRQHRLAQDALDGPDGPALRVRPLVTPVPITAAGVRGGLVALLLFYSIAAFFLAFSTYQQAAGRSPFQTGLDILPPGVGFLFGPLTLHRLTGLLPRGVAPLGLGLEAAGFPCVGARQLLRR</sequence>
<dbReference type="RefSeq" id="WP_345420052.1">
    <property type="nucleotide sequence ID" value="NZ_BAABGT010000053.1"/>
</dbReference>
<keyword evidence="1" id="KW-1133">Transmembrane helix</keyword>
<feature type="transmembrane region" description="Helical" evidence="1">
    <location>
        <begin position="64"/>
        <end position="83"/>
    </location>
</feature>
<comment type="caution">
    <text evidence="2">The sequence shown here is derived from an EMBL/GenBank/DDBJ whole genome shotgun (WGS) entry which is preliminary data.</text>
</comment>
<evidence type="ECO:0008006" key="4">
    <source>
        <dbReference type="Google" id="ProtNLM"/>
    </source>
</evidence>
<proteinExistence type="predicted"/>
<feature type="transmembrane region" description="Helical" evidence="1">
    <location>
        <begin position="6"/>
        <end position="25"/>
    </location>
</feature>
<keyword evidence="1" id="KW-0812">Transmembrane</keyword>
<keyword evidence="3" id="KW-1185">Reference proteome</keyword>
<accession>A0ABP8RVD7</accession>
<dbReference type="Proteomes" id="UP001501598">
    <property type="component" value="Unassembled WGS sequence"/>
</dbReference>
<evidence type="ECO:0000256" key="1">
    <source>
        <dbReference type="SAM" id="Phobius"/>
    </source>
</evidence>
<reference evidence="3" key="1">
    <citation type="journal article" date="2019" name="Int. J. Syst. Evol. Microbiol.">
        <title>The Global Catalogue of Microorganisms (GCM) 10K type strain sequencing project: providing services to taxonomists for standard genome sequencing and annotation.</title>
        <authorList>
            <consortium name="The Broad Institute Genomics Platform"/>
            <consortium name="The Broad Institute Genome Sequencing Center for Infectious Disease"/>
            <person name="Wu L."/>
            <person name="Ma J."/>
        </authorList>
    </citation>
    <scope>NUCLEOTIDE SEQUENCE [LARGE SCALE GENOMIC DNA]</scope>
    <source>
        <strain evidence="3">JCM 17906</strain>
    </source>
</reference>
<organism evidence="2 3">
    <name type="scientific">Pseudonocardia xishanensis</name>
    <dbReference type="NCBI Taxonomy" id="630995"/>
    <lineage>
        <taxon>Bacteria</taxon>
        <taxon>Bacillati</taxon>
        <taxon>Actinomycetota</taxon>
        <taxon>Actinomycetes</taxon>
        <taxon>Pseudonocardiales</taxon>
        <taxon>Pseudonocardiaceae</taxon>
        <taxon>Pseudonocardia</taxon>
    </lineage>
</organism>
<gene>
    <name evidence="2" type="ORF">GCM10023175_38040</name>
</gene>
<protein>
    <recommendedName>
        <fullName evidence="4">MFS transporter</fullName>
    </recommendedName>
</protein>
<evidence type="ECO:0000313" key="3">
    <source>
        <dbReference type="Proteomes" id="UP001501598"/>
    </source>
</evidence>
<dbReference type="EMBL" id="BAABGT010000053">
    <property type="protein sequence ID" value="GAA4549634.1"/>
    <property type="molecule type" value="Genomic_DNA"/>
</dbReference>
<dbReference type="SUPFAM" id="SSF103473">
    <property type="entry name" value="MFS general substrate transporter"/>
    <property type="match status" value="1"/>
</dbReference>